<dbReference type="PROSITE" id="PS50012">
    <property type="entry name" value="RCC1_3"/>
    <property type="match status" value="2"/>
</dbReference>
<gene>
    <name evidence="3" type="ORF">HG537_0A07300</name>
</gene>
<dbReference type="SUPFAM" id="SSF50985">
    <property type="entry name" value="RCC1/BLIP-II"/>
    <property type="match status" value="1"/>
</dbReference>
<dbReference type="InterPro" id="IPR036047">
    <property type="entry name" value="F-box-like_dom_sf"/>
</dbReference>
<proteinExistence type="predicted"/>
<evidence type="ECO:0000313" key="4">
    <source>
        <dbReference type="Proteomes" id="UP000510647"/>
    </source>
</evidence>
<reference evidence="3 4" key="1">
    <citation type="submission" date="2020-06" db="EMBL/GenBank/DDBJ databases">
        <title>The yeast mating-type switching endonuclease HO is a domesticated member of an unorthodox homing genetic element family.</title>
        <authorList>
            <person name="Coughlan A.Y."/>
            <person name="Lombardi L."/>
            <person name="Braun-Galleani S."/>
            <person name="Martos A.R."/>
            <person name="Galeote V."/>
            <person name="Bigey F."/>
            <person name="Dequin S."/>
            <person name="Byrne K.P."/>
            <person name="Wolfe K.H."/>
        </authorList>
    </citation>
    <scope>NUCLEOTIDE SEQUENCE [LARGE SCALE GENOMIC DNA]</scope>
    <source>
        <strain evidence="3 4">CBS2947</strain>
    </source>
</reference>
<dbReference type="InterPro" id="IPR001810">
    <property type="entry name" value="F-box_dom"/>
</dbReference>
<dbReference type="AlphaFoldDB" id="A0A7H9HMG5"/>
<dbReference type="InterPro" id="IPR051553">
    <property type="entry name" value="Ran_GTPase-activating"/>
</dbReference>
<dbReference type="Pfam" id="PF13540">
    <property type="entry name" value="RCC1_2"/>
    <property type="match status" value="1"/>
</dbReference>
<dbReference type="PANTHER" id="PTHR45982">
    <property type="entry name" value="REGULATOR OF CHROMOSOME CONDENSATION"/>
    <property type="match status" value="1"/>
</dbReference>
<evidence type="ECO:0000313" key="3">
    <source>
        <dbReference type="EMBL" id="QLQ78483.1"/>
    </source>
</evidence>
<dbReference type="EMBL" id="CP059267">
    <property type="protein sequence ID" value="QLQ78483.1"/>
    <property type="molecule type" value="Genomic_DNA"/>
</dbReference>
<dbReference type="PANTHER" id="PTHR45982:SF6">
    <property type="entry name" value="SCF-ASSOCIATED FACTOR 1"/>
    <property type="match status" value="1"/>
</dbReference>
<accession>A0A7H9HMG5</accession>
<evidence type="ECO:0000256" key="1">
    <source>
        <dbReference type="PROSITE-ProRule" id="PRU00235"/>
    </source>
</evidence>
<dbReference type="InterPro" id="IPR009091">
    <property type="entry name" value="RCC1/BLIP-II"/>
</dbReference>
<dbReference type="SUPFAM" id="SSF81383">
    <property type="entry name" value="F-box domain"/>
    <property type="match status" value="1"/>
</dbReference>
<organism evidence="3 4">
    <name type="scientific">Torulaspora globosa</name>
    <dbReference type="NCBI Taxonomy" id="48254"/>
    <lineage>
        <taxon>Eukaryota</taxon>
        <taxon>Fungi</taxon>
        <taxon>Dikarya</taxon>
        <taxon>Ascomycota</taxon>
        <taxon>Saccharomycotina</taxon>
        <taxon>Saccharomycetes</taxon>
        <taxon>Saccharomycetales</taxon>
        <taxon>Saccharomycetaceae</taxon>
        <taxon>Torulaspora</taxon>
    </lineage>
</organism>
<feature type="repeat" description="RCC1" evidence="1">
    <location>
        <begin position="98"/>
        <end position="175"/>
    </location>
</feature>
<dbReference type="Proteomes" id="UP000510647">
    <property type="component" value="Chromosome 1"/>
</dbReference>
<dbReference type="GO" id="GO:0005085">
    <property type="term" value="F:guanyl-nucleotide exchange factor activity"/>
    <property type="evidence" value="ECO:0007669"/>
    <property type="project" value="TreeGrafter"/>
</dbReference>
<dbReference type="OrthoDB" id="61110at2759"/>
<dbReference type="PROSITE" id="PS50181">
    <property type="entry name" value="FBOX"/>
    <property type="match status" value="1"/>
</dbReference>
<evidence type="ECO:0000259" key="2">
    <source>
        <dbReference type="PROSITE" id="PS50181"/>
    </source>
</evidence>
<keyword evidence="4" id="KW-1185">Reference proteome</keyword>
<dbReference type="InterPro" id="IPR000408">
    <property type="entry name" value="Reg_chr_condens"/>
</dbReference>
<dbReference type="Gene3D" id="2.130.10.30">
    <property type="entry name" value="Regulator of chromosome condensation 1/beta-lactamase-inhibitor protein II"/>
    <property type="match status" value="2"/>
</dbReference>
<sequence length="577" mass="64598">MSDNASDDGAVYNSVPPDIVQAALPFLSPQDIRNLSHTNRYFYKLLNYKSSETLWHDLFSKVYGTCYSDDEPFGEEIMLQNFSSLSWHERFKLRSEEAKLYTWGCLKHARLGFTAISNSHIAEADLNGMGRRLRYGVNTPELVPWFSSDESKLNGDSSIVQLSGGGFSFQILTRSGKLYTTGSTFSGGHIGPGPAEGQHDFNPFREAVHNIEASFPRTRDIVLSPIGVPGSFPGRSTQYHGPTPTIGPHSNIYEELEEMDRNSSQTVPNNEHIKKVFPRNAFEIFTSDSNSFNVDVKKLDSIKFVAVSSGRSHFIAMDTKHDLYSWDSPDSDYGVKLAFDGLPPRETNPIWKIASGWDLNCIHVHQVGLVVWNKREALKKGELCSKVHYSIIPHTGEITGPGKVIDFACFQGDCVFYITNDGDNLWKYSHGLVQQVQLPIAGRFVRITVCYSLLVLFTDNECYTVKIENGHVDNETLTELKLEDPDDRVISLATGDYHNIALTRKGQIYAWGLESQLCGCLGLGSPEHVVEHEHIGRWDSIRNMRVAKPTKICLDREYVCVAVCAGGWQSGALIIKR</sequence>
<dbReference type="GO" id="GO:0005737">
    <property type="term" value="C:cytoplasm"/>
    <property type="evidence" value="ECO:0007669"/>
    <property type="project" value="TreeGrafter"/>
</dbReference>
<feature type="domain" description="F-box" evidence="2">
    <location>
        <begin position="9"/>
        <end position="58"/>
    </location>
</feature>
<feature type="repeat" description="RCC1" evidence="1">
    <location>
        <begin position="506"/>
        <end position="576"/>
    </location>
</feature>
<protein>
    <recommendedName>
        <fullName evidence="2">F-box domain-containing protein</fullName>
    </recommendedName>
</protein>
<name>A0A7H9HMG5_9SACH</name>